<evidence type="ECO:0000256" key="1">
    <source>
        <dbReference type="SAM" id="Phobius"/>
    </source>
</evidence>
<dbReference type="PANTHER" id="PTHR33018">
    <property type="entry name" value="OS10G0338966 PROTEIN-RELATED"/>
    <property type="match status" value="1"/>
</dbReference>
<dbReference type="AlphaFoldDB" id="A0A438FF67"/>
<evidence type="ECO:0000313" key="3">
    <source>
        <dbReference type="Proteomes" id="UP000288805"/>
    </source>
</evidence>
<dbReference type="EMBL" id="QGNW01000935">
    <property type="protein sequence ID" value="RVW58627.1"/>
    <property type="molecule type" value="Genomic_DNA"/>
</dbReference>
<evidence type="ECO:0000313" key="2">
    <source>
        <dbReference type="EMBL" id="RVW58627.1"/>
    </source>
</evidence>
<name>A0A438FF67_VITVI</name>
<keyword evidence="1" id="KW-1133">Transmembrane helix</keyword>
<sequence>MDPEEEEMLKVKHRGSTLKLEIAKNRSKGIKLKIEYNSLGSHIGENSIELSSYLGTITRTHVPIIIESWRKVPKETKEKLWDLITDELLEKAKETRLPPPGPNDILCQALGKLDHLGRVVGQDLLVRPSSYFHQPSDDMKKIKEEIWEMVRKEMEDATIRQVMSPPTPHSDMGSNNMRQQLVLQPVVAEKPMFKMIEEPQPPEPPLKHKVIKCKLAVERKRNVVATCTLIEEKGSNRLVVINVTHKPDARLPFQIHMRLSMLGMLLALSLTGQQALSYLKLNILRCWIKKRRR</sequence>
<organism evidence="2 3">
    <name type="scientific">Vitis vinifera</name>
    <name type="common">Grape</name>
    <dbReference type="NCBI Taxonomy" id="29760"/>
    <lineage>
        <taxon>Eukaryota</taxon>
        <taxon>Viridiplantae</taxon>
        <taxon>Streptophyta</taxon>
        <taxon>Embryophyta</taxon>
        <taxon>Tracheophyta</taxon>
        <taxon>Spermatophyta</taxon>
        <taxon>Magnoliopsida</taxon>
        <taxon>eudicotyledons</taxon>
        <taxon>Gunneridae</taxon>
        <taxon>Pentapetalae</taxon>
        <taxon>rosids</taxon>
        <taxon>Vitales</taxon>
        <taxon>Vitaceae</taxon>
        <taxon>Viteae</taxon>
        <taxon>Vitis</taxon>
    </lineage>
</organism>
<dbReference type="Proteomes" id="UP000288805">
    <property type="component" value="Unassembled WGS sequence"/>
</dbReference>
<accession>A0A438FF67</accession>
<reference evidence="2 3" key="1">
    <citation type="journal article" date="2018" name="PLoS Genet.">
        <title>Population sequencing reveals clonal diversity and ancestral inbreeding in the grapevine cultivar Chardonnay.</title>
        <authorList>
            <person name="Roach M.J."/>
            <person name="Johnson D.L."/>
            <person name="Bohlmann J."/>
            <person name="van Vuuren H.J."/>
            <person name="Jones S.J."/>
            <person name="Pretorius I.S."/>
            <person name="Schmidt S.A."/>
            <person name="Borneman A.R."/>
        </authorList>
    </citation>
    <scope>NUCLEOTIDE SEQUENCE [LARGE SCALE GENOMIC DNA]</scope>
    <source>
        <strain evidence="3">cv. Chardonnay</strain>
        <tissue evidence="2">Leaf</tissue>
    </source>
</reference>
<protein>
    <submittedName>
        <fullName evidence="2">Uncharacterized protein</fullName>
    </submittedName>
</protein>
<gene>
    <name evidence="2" type="ORF">CK203_111735</name>
</gene>
<comment type="caution">
    <text evidence="2">The sequence shown here is derived from an EMBL/GenBank/DDBJ whole genome shotgun (WGS) entry which is preliminary data.</text>
</comment>
<proteinExistence type="predicted"/>
<dbReference type="PANTHER" id="PTHR33018:SF34">
    <property type="entry name" value="OS02G0472350 PROTEIN"/>
    <property type="match status" value="1"/>
</dbReference>
<keyword evidence="1" id="KW-0812">Transmembrane</keyword>
<keyword evidence="1" id="KW-0472">Membrane</keyword>
<feature type="transmembrane region" description="Helical" evidence="1">
    <location>
        <begin position="259"/>
        <end position="283"/>
    </location>
</feature>